<evidence type="ECO:0000313" key="3">
    <source>
        <dbReference type="Proteomes" id="UP000649829"/>
    </source>
</evidence>
<organism evidence="2 3">
    <name type="scientific">Pseudooceanicola nanhaiensis</name>
    <dbReference type="NCBI Taxonomy" id="375761"/>
    <lineage>
        <taxon>Bacteria</taxon>
        <taxon>Pseudomonadati</taxon>
        <taxon>Pseudomonadota</taxon>
        <taxon>Alphaproteobacteria</taxon>
        <taxon>Rhodobacterales</taxon>
        <taxon>Paracoccaceae</taxon>
        <taxon>Pseudooceanicola</taxon>
    </lineage>
</organism>
<evidence type="ECO:0000313" key="2">
    <source>
        <dbReference type="EMBL" id="GGL87571.1"/>
    </source>
</evidence>
<protein>
    <recommendedName>
        <fullName evidence="4">DUF5333 domain-containing protein</fullName>
    </recommendedName>
</protein>
<feature type="chain" id="PRO_5037171967" description="DUF5333 domain-containing protein" evidence="1">
    <location>
        <begin position="24"/>
        <end position="138"/>
    </location>
</feature>
<dbReference type="Proteomes" id="UP000649829">
    <property type="component" value="Unassembled WGS sequence"/>
</dbReference>
<dbReference type="AlphaFoldDB" id="A0A917SN64"/>
<dbReference type="EMBL" id="BMLF01000001">
    <property type="protein sequence ID" value="GGL87571.1"/>
    <property type="molecule type" value="Genomic_DNA"/>
</dbReference>
<evidence type="ECO:0000256" key="1">
    <source>
        <dbReference type="SAM" id="SignalP"/>
    </source>
</evidence>
<sequence>MGLSLKPGLSLALVLALGFGAGAAAKTPLREQKEIDDKMLWVALAIEISDRCAAIAPRTLTGLSYLWGLKSDASKLGYTDDEIRAYVRSDAEKARMRRRGEAYVRAKGLDPESDADLCALGTQEMEKGSQIGAFLKEK</sequence>
<gene>
    <name evidence="2" type="ORF">GCM10011534_06980</name>
</gene>
<comment type="caution">
    <text evidence="2">The sequence shown here is derived from an EMBL/GenBank/DDBJ whole genome shotgun (WGS) entry which is preliminary data.</text>
</comment>
<evidence type="ECO:0008006" key="4">
    <source>
        <dbReference type="Google" id="ProtNLM"/>
    </source>
</evidence>
<reference evidence="2" key="2">
    <citation type="submission" date="2020-09" db="EMBL/GenBank/DDBJ databases">
        <authorList>
            <person name="Sun Q."/>
            <person name="Zhou Y."/>
        </authorList>
    </citation>
    <scope>NUCLEOTIDE SEQUENCE</scope>
    <source>
        <strain evidence="2">CGMCC 1.6293</strain>
    </source>
</reference>
<name>A0A917SN64_9RHOB</name>
<keyword evidence="3" id="KW-1185">Reference proteome</keyword>
<keyword evidence="1" id="KW-0732">Signal</keyword>
<reference evidence="2" key="1">
    <citation type="journal article" date="2014" name="Int. J. Syst. Evol. Microbiol.">
        <title>Complete genome sequence of Corynebacterium casei LMG S-19264T (=DSM 44701T), isolated from a smear-ripened cheese.</title>
        <authorList>
            <consortium name="US DOE Joint Genome Institute (JGI-PGF)"/>
            <person name="Walter F."/>
            <person name="Albersmeier A."/>
            <person name="Kalinowski J."/>
            <person name="Ruckert C."/>
        </authorList>
    </citation>
    <scope>NUCLEOTIDE SEQUENCE</scope>
    <source>
        <strain evidence="2">CGMCC 1.6293</strain>
    </source>
</reference>
<feature type="signal peptide" evidence="1">
    <location>
        <begin position="1"/>
        <end position="23"/>
    </location>
</feature>
<dbReference type="Pfam" id="PF17267">
    <property type="entry name" value="DUF5333"/>
    <property type="match status" value="1"/>
</dbReference>
<accession>A0A917SN64</accession>
<dbReference type="RefSeq" id="WP_051630267.1">
    <property type="nucleotide sequence ID" value="NZ_BMLF01000001.1"/>
</dbReference>
<dbReference type="InterPro" id="IPR020349">
    <property type="entry name" value="Uncharacterised_14.7kDa"/>
</dbReference>
<proteinExistence type="predicted"/>